<feature type="disulfide bond" evidence="5">
    <location>
        <begin position="705"/>
        <end position="714"/>
    </location>
</feature>
<evidence type="ECO:0000259" key="9">
    <source>
        <dbReference type="PROSITE" id="PS51041"/>
    </source>
</evidence>
<dbReference type="SMART" id="SM00181">
    <property type="entry name" value="EGF"/>
    <property type="match status" value="16"/>
</dbReference>
<keyword evidence="2 7" id="KW-0732">Signal</keyword>
<dbReference type="PANTHER" id="PTHR24035">
    <property type="entry name" value="MULTIPLE EPIDERMAL GROWTH FACTOR-LIKE DOMAINS PROTEIN"/>
    <property type="match status" value="1"/>
</dbReference>
<dbReference type="EnsemblMetazoa" id="ACOM025466-RA">
    <property type="protein sequence ID" value="ACOM025466-PA.1"/>
    <property type="gene ID" value="ACOM025466"/>
</dbReference>
<dbReference type="Gene3D" id="2.10.25.10">
    <property type="entry name" value="Laminin"/>
    <property type="match status" value="1"/>
</dbReference>
<dbReference type="InterPro" id="IPR000742">
    <property type="entry name" value="EGF"/>
</dbReference>
<feature type="domain" description="EGF-like" evidence="8">
    <location>
        <begin position="171"/>
        <end position="201"/>
    </location>
</feature>
<evidence type="ECO:0000259" key="8">
    <source>
        <dbReference type="PROSITE" id="PS50026"/>
    </source>
</evidence>
<dbReference type="GO" id="GO:0048513">
    <property type="term" value="P:animal organ development"/>
    <property type="evidence" value="ECO:0007669"/>
    <property type="project" value="UniProtKB-ARBA"/>
</dbReference>
<feature type="domain" description="EGF-like" evidence="8">
    <location>
        <begin position="591"/>
        <end position="626"/>
    </location>
</feature>
<feature type="disulfide bond" evidence="5">
    <location>
        <begin position="616"/>
        <end position="625"/>
    </location>
</feature>
<dbReference type="PROSITE" id="PS51041">
    <property type="entry name" value="EMI"/>
    <property type="match status" value="1"/>
</dbReference>
<name>A0A8W7P4K4_ANOCL</name>
<evidence type="ECO:0000256" key="4">
    <source>
        <dbReference type="ARBA" id="ARBA00023157"/>
    </source>
</evidence>
<proteinExistence type="predicted"/>
<dbReference type="CDD" id="cd00055">
    <property type="entry name" value="EGF_Lam"/>
    <property type="match status" value="2"/>
</dbReference>
<dbReference type="Pfam" id="PF12661">
    <property type="entry name" value="hEGF"/>
    <property type="match status" value="6"/>
</dbReference>
<evidence type="ECO:0000256" key="6">
    <source>
        <dbReference type="SAM" id="MobiDB-lite"/>
    </source>
</evidence>
<dbReference type="PANTHER" id="PTHR24035:SF109">
    <property type="entry name" value="PROTEIN DRAPER"/>
    <property type="match status" value="1"/>
</dbReference>
<keyword evidence="4 5" id="KW-1015">Disulfide bond</keyword>
<dbReference type="PROSITE" id="PS01186">
    <property type="entry name" value="EGF_2"/>
    <property type="match status" value="1"/>
</dbReference>
<reference evidence="10" key="1">
    <citation type="submission" date="2022-08" db="UniProtKB">
        <authorList>
            <consortium name="EnsemblMetazoa"/>
        </authorList>
    </citation>
    <scope>IDENTIFICATION</scope>
</reference>
<dbReference type="VEuPathDB" id="VectorBase:ACON2_037935"/>
<feature type="signal peptide" evidence="7">
    <location>
        <begin position="1"/>
        <end position="40"/>
    </location>
</feature>
<evidence type="ECO:0000256" key="7">
    <source>
        <dbReference type="SAM" id="SignalP"/>
    </source>
</evidence>
<evidence type="ECO:0000256" key="5">
    <source>
        <dbReference type="PROSITE-ProRule" id="PRU00076"/>
    </source>
</evidence>
<dbReference type="InterPro" id="IPR011489">
    <property type="entry name" value="EMI_domain"/>
</dbReference>
<feature type="compositionally biased region" description="Low complexity" evidence="6">
    <location>
        <begin position="1221"/>
        <end position="1241"/>
    </location>
</feature>
<dbReference type="PROSITE" id="PS00022">
    <property type="entry name" value="EGF_1"/>
    <property type="match status" value="12"/>
</dbReference>
<dbReference type="PROSITE" id="PS50026">
    <property type="entry name" value="EGF_3"/>
    <property type="match status" value="6"/>
</dbReference>
<comment type="caution">
    <text evidence="5">Lacks conserved residue(s) required for the propagation of feature annotation.</text>
</comment>
<dbReference type="FunFam" id="2.170.300.10:FF:000002">
    <property type="entry name" value="Multiple epidermal growth factor-like domains 10"/>
    <property type="match status" value="3"/>
</dbReference>
<feature type="disulfide bond" evidence="5">
    <location>
        <begin position="191"/>
        <end position="200"/>
    </location>
</feature>
<feature type="domain" description="EMI" evidence="9">
    <location>
        <begin position="52"/>
        <end position="129"/>
    </location>
</feature>
<organism evidence="10">
    <name type="scientific">Anopheles coluzzii</name>
    <name type="common">African malaria mosquito</name>
    <dbReference type="NCBI Taxonomy" id="1518534"/>
    <lineage>
        <taxon>Eukaryota</taxon>
        <taxon>Metazoa</taxon>
        <taxon>Ecdysozoa</taxon>
        <taxon>Arthropoda</taxon>
        <taxon>Hexapoda</taxon>
        <taxon>Insecta</taxon>
        <taxon>Pterygota</taxon>
        <taxon>Neoptera</taxon>
        <taxon>Endopterygota</taxon>
        <taxon>Diptera</taxon>
        <taxon>Nematocera</taxon>
        <taxon>Culicoidea</taxon>
        <taxon>Culicidae</taxon>
        <taxon>Anophelinae</taxon>
        <taxon>Anopheles</taxon>
    </lineage>
</organism>
<feature type="domain" description="EGF-like" evidence="8">
    <location>
        <begin position="252"/>
        <end position="287"/>
    </location>
</feature>
<evidence type="ECO:0008006" key="11">
    <source>
        <dbReference type="Google" id="ProtNLM"/>
    </source>
</evidence>
<feature type="domain" description="EGF-like" evidence="8">
    <location>
        <begin position="513"/>
        <end position="548"/>
    </location>
</feature>
<dbReference type="AlphaFoldDB" id="A0A8W7P4K4"/>
<dbReference type="Pfam" id="PF07974">
    <property type="entry name" value="EGF_2"/>
    <property type="match status" value="1"/>
</dbReference>
<dbReference type="GO" id="GO:0048731">
    <property type="term" value="P:system development"/>
    <property type="evidence" value="ECO:0007669"/>
    <property type="project" value="UniProtKB-ARBA"/>
</dbReference>
<dbReference type="InterPro" id="IPR052108">
    <property type="entry name" value="MEGF/SIB"/>
</dbReference>
<keyword evidence="1 5" id="KW-0245">EGF-like domain</keyword>
<dbReference type="Gene3D" id="2.170.300.10">
    <property type="entry name" value="Tie2 ligand-binding domain superfamily"/>
    <property type="match status" value="4"/>
</dbReference>
<evidence type="ECO:0000256" key="3">
    <source>
        <dbReference type="ARBA" id="ARBA00022737"/>
    </source>
</evidence>
<feature type="domain" description="EGF-like" evidence="8">
    <location>
        <begin position="209"/>
        <end position="244"/>
    </location>
</feature>
<evidence type="ECO:0000313" key="10">
    <source>
        <dbReference type="EnsemblMetazoa" id="ACOM025466-PA.1"/>
    </source>
</evidence>
<feature type="disulfide bond" evidence="5">
    <location>
        <begin position="538"/>
        <end position="547"/>
    </location>
</feature>
<keyword evidence="3" id="KW-0677">Repeat</keyword>
<dbReference type="InterPro" id="IPR013111">
    <property type="entry name" value="EGF_extracell"/>
</dbReference>
<sequence>MARARKKPCMQMHPTSSTAVSGLLLLAMLVAICHDVRVLAHTELIKDDHLEGPNVCKEVENITVTITTPREEAYQERYQKWCLGIPPRCSAYRIKIRTVNETRTVINQRIVKKCCVGYQLDEEQLHCIPECKAGCVYGTCINPDVCRCNKGYAGKTCNISCPPNVWGSDCKQPCKCANGAVCNAADGSCECSRGFKGRYCEETCPSDRFGQDCAEICQCKNGGKCDHVSGECFCAAGYTGPLCTEPCPAGTHGAQCQSKCRCQNGGTCDPVTGECVCPAGFTGMVCANRCQPGWYGLQCAKRCECFNGADCDRVTGQCICAPGFMGAKCLDSCPNNQYGINCTETCRCQNEGICDTADGRCTCPDGWKGADCGQRICPQGRYGANCTGVCDCKWDNTKMCHPWTGKCLCEPGWSNSACDRPCRFLRYGQDCQLMCNCKNSSPCSHIDGTCLCIAGFKGESCEEPCSNNTYGQNCSERCQCMNGAACDGESGKCACAPGWQGIKCDRPCDAQHYGRDCTEKCHCQNGGVCNPINGQCTCPAGWTGELCDKKCSPGRFGQNCEQLCDCHLENSLACNATTGVRCESRCPLGYYGESCSEICTCHNNSSCDPTTGECICSRGWTGPSCNEPCPKGFFGHGCMERCSGSAESNRTCNPITGQYSCPPGYVGPTCEHPCSSGYYGQDCQRKCPECRNGAECSHITGECQCTPGWKGPLCETVCEGMYYGTNCSQVCNCKNNAKCRKNDGTCICDAGWMGHRCDEVCPEGFYGNHCMEACECPAGNFLCHAAKGCVCSVGWTGKNCDERMTNMLTQDRVDEALYNLRIELLNDSDTHHHVREHHVLAGEHIASSRPKASAVYNVTVEFSLYGNSFLTRYNRTHSLRPGQQMALQYRDDGFLDLTLVQMNSYVTLGEDLVASSSANVMETFINSTSYRVALEEGLTVLKAEVNHVGNYMTQEQPSHFDNPVYARTGGGGAPNGGSIASGTLSSNGTIVPPLDARTGLLRNVLPNNLRDVMSGRRKQNQDKYSYPDNEYDVDKSLSFSHYRPESLKNFEADMTNPNFKDHVYDEIRLKDSIDTEYDHLDYSRPGSSHKAHYFRMNDGASNGNVTANGGGTLTGSIASSNAYGNGSPKAINVLRDTASAGPINNLSAPPTASRVNNLLPAIPSVPAEAKCSNTDSASLGNDLSSSSNSSSPTPPSSPSQQRQRLVPGGDDLYVPMSAGVAAATSAEHGSSASSSGSEFGGLKIPDHQLNIKE</sequence>
<feature type="compositionally biased region" description="Polar residues" evidence="6">
    <location>
        <begin position="1171"/>
        <end position="1183"/>
    </location>
</feature>
<feature type="compositionally biased region" description="Basic and acidic residues" evidence="6">
    <location>
        <begin position="1244"/>
        <end position="1253"/>
    </location>
</feature>
<feature type="domain" description="EGF-like" evidence="8">
    <location>
        <begin position="679"/>
        <end position="715"/>
    </location>
</feature>
<feature type="disulfide bond" evidence="5">
    <location>
        <begin position="277"/>
        <end position="286"/>
    </location>
</feature>
<dbReference type="FunFam" id="2.170.300.10:FF:000041">
    <property type="entry name" value="Tyrosine protein kinase receptor tie-1, putative"/>
    <property type="match status" value="1"/>
</dbReference>
<feature type="region of interest" description="Disordered" evidence="6">
    <location>
        <begin position="1170"/>
        <end position="1253"/>
    </location>
</feature>
<dbReference type="InterPro" id="IPR013032">
    <property type="entry name" value="EGF-like_CS"/>
</dbReference>
<dbReference type="Pfam" id="PF00053">
    <property type="entry name" value="EGF_laminin"/>
    <property type="match status" value="2"/>
</dbReference>
<dbReference type="Gene3D" id="2.10.25.140">
    <property type="match status" value="1"/>
</dbReference>
<evidence type="ECO:0000256" key="1">
    <source>
        <dbReference type="ARBA" id="ARBA00022536"/>
    </source>
</evidence>
<protein>
    <recommendedName>
        <fullName evidence="11">EMI domain-containing protein</fullName>
    </recommendedName>
</protein>
<feature type="disulfide bond" evidence="5">
    <location>
        <begin position="234"/>
        <end position="243"/>
    </location>
</feature>
<accession>A0A8W7P4K4</accession>
<feature type="chain" id="PRO_5036451684" description="EMI domain-containing protein" evidence="7">
    <location>
        <begin position="41"/>
        <end position="1253"/>
    </location>
</feature>
<evidence type="ECO:0000256" key="2">
    <source>
        <dbReference type="ARBA" id="ARBA00022729"/>
    </source>
</evidence>
<dbReference type="Proteomes" id="UP000075882">
    <property type="component" value="Unassembled WGS sequence"/>
</dbReference>
<dbReference type="SMART" id="SM00180">
    <property type="entry name" value="EGF_Lam"/>
    <property type="match status" value="12"/>
</dbReference>
<dbReference type="PRINTS" id="PR00011">
    <property type="entry name" value="EGFLAMININ"/>
</dbReference>
<dbReference type="InterPro" id="IPR002049">
    <property type="entry name" value="LE_dom"/>
</dbReference>